<feature type="non-terminal residue" evidence="1">
    <location>
        <position position="1"/>
    </location>
</feature>
<gene>
    <name evidence="1" type="ORF">PCOR1329_LOCUS1361</name>
</gene>
<sequence>LRTRSRACETYDGIESVGDDVNAKAVFQAMLNNPVSTHSDPINKMVKRKFRVLYEIEEIWVSSSQKP</sequence>
<keyword evidence="2" id="KW-1185">Reference proteome</keyword>
<proteinExistence type="predicted"/>
<reference evidence="1" key="1">
    <citation type="submission" date="2023-10" db="EMBL/GenBank/DDBJ databases">
        <authorList>
            <person name="Chen Y."/>
            <person name="Shah S."/>
            <person name="Dougan E. K."/>
            <person name="Thang M."/>
            <person name="Chan C."/>
        </authorList>
    </citation>
    <scope>NUCLEOTIDE SEQUENCE [LARGE SCALE GENOMIC DNA]</scope>
</reference>
<evidence type="ECO:0000313" key="1">
    <source>
        <dbReference type="EMBL" id="CAK0789960.1"/>
    </source>
</evidence>
<accession>A0ABN9PAW2</accession>
<protein>
    <submittedName>
        <fullName evidence="1">Uncharacterized protein</fullName>
    </submittedName>
</protein>
<organism evidence="1 2">
    <name type="scientific">Prorocentrum cordatum</name>
    <dbReference type="NCBI Taxonomy" id="2364126"/>
    <lineage>
        <taxon>Eukaryota</taxon>
        <taxon>Sar</taxon>
        <taxon>Alveolata</taxon>
        <taxon>Dinophyceae</taxon>
        <taxon>Prorocentrales</taxon>
        <taxon>Prorocentraceae</taxon>
        <taxon>Prorocentrum</taxon>
    </lineage>
</organism>
<dbReference type="Proteomes" id="UP001189429">
    <property type="component" value="Unassembled WGS sequence"/>
</dbReference>
<evidence type="ECO:0000313" key="2">
    <source>
        <dbReference type="Proteomes" id="UP001189429"/>
    </source>
</evidence>
<comment type="caution">
    <text evidence="1">The sequence shown here is derived from an EMBL/GenBank/DDBJ whole genome shotgun (WGS) entry which is preliminary data.</text>
</comment>
<dbReference type="EMBL" id="CAUYUJ010000334">
    <property type="protein sequence ID" value="CAK0789960.1"/>
    <property type="molecule type" value="Genomic_DNA"/>
</dbReference>
<name>A0ABN9PAW2_9DINO</name>